<dbReference type="PANTHER" id="PTHR43162:SF1">
    <property type="entry name" value="PRESTALK A DIFFERENTIATION PROTEIN A"/>
    <property type="match status" value="1"/>
</dbReference>
<dbReference type="InterPro" id="IPR008030">
    <property type="entry name" value="NmrA-like"/>
</dbReference>
<feature type="domain" description="NmrA-like" evidence="1">
    <location>
        <begin position="10"/>
        <end position="300"/>
    </location>
</feature>
<dbReference type="EMBL" id="KV441494">
    <property type="protein sequence ID" value="OAG15378.1"/>
    <property type="molecule type" value="Genomic_DNA"/>
</dbReference>
<reference evidence="2 3" key="1">
    <citation type="submission" date="2016-05" db="EMBL/GenBank/DDBJ databases">
        <title>Comparative analysis of secretome profiles of manganese(II)-oxidizing ascomycete fungi.</title>
        <authorList>
            <consortium name="DOE Joint Genome Institute"/>
            <person name="Zeiner C.A."/>
            <person name="Purvine S.O."/>
            <person name="Zink E.M."/>
            <person name="Wu S."/>
            <person name="Pasa-Tolic L."/>
            <person name="Chaput D.L."/>
            <person name="Haridas S."/>
            <person name="Grigoriev I.V."/>
            <person name="Santelli C.M."/>
            <person name="Hansel C.M."/>
        </authorList>
    </citation>
    <scope>NUCLEOTIDE SEQUENCE [LARGE SCALE GENOMIC DNA]</scope>
    <source>
        <strain evidence="2 3">SRC1lrK2f</strain>
    </source>
</reference>
<gene>
    <name evidence="2" type="ORF">CC77DRAFT_1025114</name>
</gene>
<dbReference type="SUPFAM" id="SSF51735">
    <property type="entry name" value="NAD(P)-binding Rossmann-fold domains"/>
    <property type="match status" value="1"/>
</dbReference>
<dbReference type="Proteomes" id="UP000077248">
    <property type="component" value="Unassembled WGS sequence"/>
</dbReference>
<protein>
    <submittedName>
        <fullName evidence="2">NAD(P)-binding protein</fullName>
    </submittedName>
</protein>
<dbReference type="OMA" id="HIGQFHT"/>
<keyword evidence="3" id="KW-1185">Reference proteome</keyword>
<sequence length="319" mass="35787">MSMTTKPTLSRILIFGASGHIGKPLTTYLTQRDPHVKLRLVTSALEKVQGLQKDFPLAEVVVANFFDLPSLERATSDVQGVFLITPSATDEQLAMTNIVTAFKKSNSVIHIIRLLGMFPEFNRHRIPTALQGGRSLPVQHPIAKAILDESGLPVTYINSGASFMDNFFLQIKSVQAEGKLIWPEHRVPFIDPRDIAEVAGQLLLSHDAKHIGQFHTMNNGADWLEFHEIAVILGDVLGGHIPYDDSEESFVRFYEPILGPFAVKSMWHFFNFEQANEVCWALNNFVERTIGRKPKTVREWLVEHREALSEGLRLGHATA</sequence>
<name>A0A177D7H4_ALTAL</name>
<dbReference type="InterPro" id="IPR036291">
    <property type="entry name" value="NAD(P)-bd_dom_sf"/>
</dbReference>
<evidence type="ECO:0000313" key="3">
    <source>
        <dbReference type="Proteomes" id="UP000077248"/>
    </source>
</evidence>
<dbReference type="KEGG" id="aalt:CC77DRAFT_1025114"/>
<organism evidence="2 3">
    <name type="scientific">Alternaria alternata</name>
    <name type="common">Alternaria rot fungus</name>
    <name type="synonym">Torula alternata</name>
    <dbReference type="NCBI Taxonomy" id="5599"/>
    <lineage>
        <taxon>Eukaryota</taxon>
        <taxon>Fungi</taxon>
        <taxon>Dikarya</taxon>
        <taxon>Ascomycota</taxon>
        <taxon>Pezizomycotina</taxon>
        <taxon>Dothideomycetes</taxon>
        <taxon>Pleosporomycetidae</taxon>
        <taxon>Pleosporales</taxon>
        <taxon>Pleosporineae</taxon>
        <taxon>Pleosporaceae</taxon>
        <taxon>Alternaria</taxon>
        <taxon>Alternaria sect. Alternaria</taxon>
        <taxon>Alternaria alternata complex</taxon>
    </lineage>
</organism>
<dbReference type="VEuPathDB" id="FungiDB:CC77DRAFT_1025114"/>
<evidence type="ECO:0000313" key="2">
    <source>
        <dbReference type="EMBL" id="OAG15378.1"/>
    </source>
</evidence>
<accession>A0A177D7H4</accession>
<dbReference type="Gene3D" id="3.40.50.720">
    <property type="entry name" value="NAD(P)-binding Rossmann-like Domain"/>
    <property type="match status" value="1"/>
</dbReference>
<dbReference type="STRING" id="5599.A0A177D7H4"/>
<dbReference type="PANTHER" id="PTHR43162">
    <property type="match status" value="1"/>
</dbReference>
<proteinExistence type="predicted"/>
<dbReference type="AlphaFoldDB" id="A0A177D7H4"/>
<dbReference type="Pfam" id="PF05368">
    <property type="entry name" value="NmrA"/>
    <property type="match status" value="1"/>
</dbReference>
<dbReference type="GeneID" id="29111598"/>
<dbReference type="Gene3D" id="3.90.25.10">
    <property type="entry name" value="UDP-galactose 4-epimerase, domain 1"/>
    <property type="match status" value="1"/>
</dbReference>
<evidence type="ECO:0000259" key="1">
    <source>
        <dbReference type="Pfam" id="PF05368"/>
    </source>
</evidence>
<dbReference type="RefSeq" id="XP_018380799.1">
    <property type="nucleotide sequence ID" value="XM_018526004.1"/>
</dbReference>
<dbReference type="InterPro" id="IPR051604">
    <property type="entry name" value="Ergot_Alk_Oxidoreductase"/>
</dbReference>